<feature type="chain" id="PRO_5034316196" evidence="1">
    <location>
        <begin position="17"/>
        <end position="592"/>
    </location>
</feature>
<name>A0A8H4Q5T1_9HYPO</name>
<organism evidence="2 3">
    <name type="scientific">Ophiocordyceps camponoti-floridani</name>
    <dbReference type="NCBI Taxonomy" id="2030778"/>
    <lineage>
        <taxon>Eukaryota</taxon>
        <taxon>Fungi</taxon>
        <taxon>Dikarya</taxon>
        <taxon>Ascomycota</taxon>
        <taxon>Pezizomycotina</taxon>
        <taxon>Sordariomycetes</taxon>
        <taxon>Hypocreomycetidae</taxon>
        <taxon>Hypocreales</taxon>
        <taxon>Ophiocordycipitaceae</taxon>
        <taxon>Ophiocordyceps</taxon>
    </lineage>
</organism>
<dbReference type="EMBL" id="JAACLJ010000004">
    <property type="protein sequence ID" value="KAF4587216.1"/>
    <property type="molecule type" value="Genomic_DNA"/>
</dbReference>
<comment type="caution">
    <text evidence="2">The sequence shown here is derived from an EMBL/GenBank/DDBJ whole genome shotgun (WGS) entry which is preliminary data.</text>
</comment>
<dbReference type="Proteomes" id="UP000562929">
    <property type="component" value="Unassembled WGS sequence"/>
</dbReference>
<reference evidence="2 3" key="1">
    <citation type="journal article" date="2020" name="G3 (Bethesda)">
        <title>Genetic Underpinnings of Host Manipulation by Ophiocordyceps as Revealed by Comparative Transcriptomics.</title>
        <authorList>
            <person name="Will I."/>
            <person name="Das B."/>
            <person name="Trinh T."/>
            <person name="Brachmann A."/>
            <person name="Ohm R.A."/>
            <person name="de Bekker C."/>
        </authorList>
    </citation>
    <scope>NUCLEOTIDE SEQUENCE [LARGE SCALE GENOMIC DNA]</scope>
    <source>
        <strain evidence="2 3">EC05</strain>
    </source>
</reference>
<sequence length="592" mass="65768">MKLMKILVLMSGLVAAEPLPPVFTKGIGSALKTGVRVWGITSKVAKVPGKGFRKWPFKTKGTTKKTTGLSRVTGNGKTGLHDFPVRGPRTTDSAIGDMSSLAGRMAAAGRAGLAGTLDIPGTALVKGLGVLYLKLGVVVAGISFVVIKSILGICAGEADMFFGRGEGSFCALVNKEKGQKYVSSYDRGKKAVQHKRSQVPSEDEKSVISLSDALDIARGNIELDRVEQPSDEAIDFVRDIAKAFGIIVDKLSDVAVADQVLDTLIYKFGEQAMGCMFLTMYSRGYYDEFLQKPQDPNASVERPLFEIPLFFDCPLCRTPDGKSQLCQFLNRPGMTNTRKEQDPDRVREEECATWWDVVSGKCITEAKDLYEFQDRKCEVDGKPVDCGGGLPVLVYLKNKAACERSTFSEKPQVWDDVTATCKDEVLDHKPFSPQIWTGYKDTSSQKNPKPVQTVNCADDDFWKSPSPRREKVMDGELACGSAKGDAHDYWLWRERCQIERCQAQASGEVRCSTIRVSYHEWNEEVGYEFRRSPNKDLLRLHDNFGDSGILPPEDEKKWIEPCLYQTQALDKMSIKADWLKEHGRSDEIVKGF</sequence>
<gene>
    <name evidence="2" type="ORF">GQ602_003909</name>
</gene>
<accession>A0A8H4Q5T1</accession>
<feature type="signal peptide" evidence="1">
    <location>
        <begin position="1"/>
        <end position="16"/>
    </location>
</feature>
<keyword evidence="1" id="KW-0732">Signal</keyword>
<dbReference type="AlphaFoldDB" id="A0A8H4Q5T1"/>
<proteinExistence type="predicted"/>
<evidence type="ECO:0000313" key="3">
    <source>
        <dbReference type="Proteomes" id="UP000562929"/>
    </source>
</evidence>
<evidence type="ECO:0000313" key="2">
    <source>
        <dbReference type="EMBL" id="KAF4587216.1"/>
    </source>
</evidence>
<protein>
    <submittedName>
        <fullName evidence="2">Putative enterotoxin</fullName>
    </submittedName>
</protein>
<evidence type="ECO:0000256" key="1">
    <source>
        <dbReference type="SAM" id="SignalP"/>
    </source>
</evidence>
<keyword evidence="3" id="KW-1185">Reference proteome</keyword>